<keyword evidence="5" id="KW-0443">Lipid metabolism</keyword>
<dbReference type="OMA" id="MNGHEYE"/>
<dbReference type="GeneTree" id="ENSGT00940000160229"/>
<name>A0A8D0GK54_SPHPU</name>
<dbReference type="GO" id="GO:0004630">
    <property type="term" value="F:phospholipase D activity"/>
    <property type="evidence" value="ECO:0007669"/>
    <property type="project" value="UniProtKB-EC"/>
</dbReference>
<dbReference type="Pfam" id="PF13091">
    <property type="entry name" value="PLDc_2"/>
    <property type="match status" value="1"/>
</dbReference>
<accession>A0A8D0GK54</accession>
<proteinExistence type="predicted"/>
<organism evidence="7 8">
    <name type="scientific">Sphenodon punctatus</name>
    <name type="common">Tuatara</name>
    <name type="synonym">Hatteria punctata</name>
    <dbReference type="NCBI Taxonomy" id="8508"/>
    <lineage>
        <taxon>Eukaryota</taxon>
        <taxon>Metazoa</taxon>
        <taxon>Chordata</taxon>
        <taxon>Craniata</taxon>
        <taxon>Vertebrata</taxon>
        <taxon>Euteleostomi</taxon>
        <taxon>Lepidosauria</taxon>
        <taxon>Sphenodontia</taxon>
        <taxon>Sphenodontidae</taxon>
        <taxon>Sphenodon</taxon>
    </lineage>
</organism>
<keyword evidence="8" id="KW-1185">Reference proteome</keyword>
<dbReference type="EC" id="3.1.4.4" evidence="1"/>
<evidence type="ECO:0000259" key="6">
    <source>
        <dbReference type="PROSITE" id="PS50035"/>
    </source>
</evidence>
<evidence type="ECO:0000256" key="5">
    <source>
        <dbReference type="ARBA" id="ARBA00023098"/>
    </source>
</evidence>
<evidence type="ECO:0000313" key="7">
    <source>
        <dbReference type="Ensembl" id="ENSSPUP00000007355.1"/>
    </source>
</evidence>
<evidence type="ECO:0000313" key="8">
    <source>
        <dbReference type="Proteomes" id="UP000694392"/>
    </source>
</evidence>
<dbReference type="InterPro" id="IPR015679">
    <property type="entry name" value="PLipase_D_fam"/>
</dbReference>
<evidence type="ECO:0000256" key="2">
    <source>
        <dbReference type="ARBA" id="ARBA00022737"/>
    </source>
</evidence>
<evidence type="ECO:0000256" key="4">
    <source>
        <dbReference type="ARBA" id="ARBA00022963"/>
    </source>
</evidence>
<dbReference type="Proteomes" id="UP000694392">
    <property type="component" value="Unplaced"/>
</dbReference>
<sequence length="172" mass="19258">AKHKGLPITRPLSAAVGEEWKNYISVCGLRTHGELHNKLITELVYIHSKLLIADDRRVIIGSANINDRSLLGKRDSELAVLVEDTEFVPSMMNGHEYEAGKFALSLRLDCFRCLLGSSASPSIDIQDPISDHFFHEVWKATALTNANIYDQVCNLVGMEGQRPSWREQGLRV</sequence>
<dbReference type="GO" id="GO:0009395">
    <property type="term" value="P:phospholipid catabolic process"/>
    <property type="evidence" value="ECO:0007669"/>
    <property type="project" value="TreeGrafter"/>
</dbReference>
<dbReference type="PANTHER" id="PTHR18896">
    <property type="entry name" value="PHOSPHOLIPASE D"/>
    <property type="match status" value="1"/>
</dbReference>
<evidence type="ECO:0000256" key="3">
    <source>
        <dbReference type="ARBA" id="ARBA00022801"/>
    </source>
</evidence>
<reference evidence="7" key="2">
    <citation type="submission" date="2025-09" db="UniProtKB">
        <authorList>
            <consortium name="Ensembl"/>
        </authorList>
    </citation>
    <scope>IDENTIFICATION</scope>
</reference>
<keyword evidence="2" id="KW-0677">Repeat</keyword>
<dbReference type="InterPro" id="IPR025202">
    <property type="entry name" value="PLD-like_dom"/>
</dbReference>
<protein>
    <recommendedName>
        <fullName evidence="1">phospholipase D</fullName>
        <ecNumber evidence="1">3.1.4.4</ecNumber>
    </recommendedName>
</protein>
<dbReference type="PROSITE" id="PS50035">
    <property type="entry name" value="PLD"/>
    <property type="match status" value="1"/>
</dbReference>
<dbReference type="InterPro" id="IPR001736">
    <property type="entry name" value="PLipase_D/transphosphatidylase"/>
</dbReference>
<evidence type="ECO:0000256" key="1">
    <source>
        <dbReference type="ARBA" id="ARBA00012027"/>
    </source>
</evidence>
<dbReference type="SMART" id="SM00155">
    <property type="entry name" value="PLDc"/>
    <property type="match status" value="1"/>
</dbReference>
<keyword evidence="3" id="KW-0378">Hydrolase</keyword>
<dbReference type="AlphaFoldDB" id="A0A8D0GK54"/>
<dbReference type="Ensembl" id="ENSSPUT00000007837.1">
    <property type="protein sequence ID" value="ENSSPUP00000007355.1"/>
    <property type="gene ID" value="ENSSPUG00000005692.1"/>
</dbReference>
<reference evidence="7" key="1">
    <citation type="submission" date="2025-08" db="UniProtKB">
        <authorList>
            <consortium name="Ensembl"/>
        </authorList>
    </citation>
    <scope>IDENTIFICATION</scope>
</reference>
<feature type="domain" description="PLD phosphodiesterase" evidence="6">
    <location>
        <begin position="42"/>
        <end position="69"/>
    </location>
</feature>
<dbReference type="GO" id="GO:0060627">
    <property type="term" value="P:regulation of vesicle-mediated transport"/>
    <property type="evidence" value="ECO:0007669"/>
    <property type="project" value="TreeGrafter"/>
</dbReference>
<dbReference type="Gene3D" id="3.30.870.10">
    <property type="entry name" value="Endonuclease Chain A"/>
    <property type="match status" value="1"/>
</dbReference>
<keyword evidence="4" id="KW-0442">Lipid degradation</keyword>
<dbReference type="SUPFAM" id="SSF56024">
    <property type="entry name" value="Phospholipase D/nuclease"/>
    <property type="match status" value="1"/>
</dbReference>
<dbReference type="PANTHER" id="PTHR18896:SF121">
    <property type="entry name" value="PHOSPHOLIPASE D2"/>
    <property type="match status" value="1"/>
</dbReference>